<evidence type="ECO:0008006" key="5">
    <source>
        <dbReference type="Google" id="ProtNLM"/>
    </source>
</evidence>
<dbReference type="EMBL" id="LT795055">
    <property type="protein sequence ID" value="SJX61093.1"/>
    <property type="molecule type" value="Genomic_DNA"/>
</dbReference>
<dbReference type="CDD" id="cd22191">
    <property type="entry name" value="DPBB_RlpA_EXP_N-like"/>
    <property type="match status" value="1"/>
</dbReference>
<dbReference type="SUPFAM" id="SSF50685">
    <property type="entry name" value="Barwin-like endoglucanases"/>
    <property type="match status" value="1"/>
</dbReference>
<dbReference type="InterPro" id="IPR036908">
    <property type="entry name" value="RlpA-like_sf"/>
</dbReference>
<dbReference type="Gene3D" id="2.40.40.10">
    <property type="entry name" value="RlpA-like domain"/>
    <property type="match status" value="1"/>
</dbReference>
<evidence type="ECO:0000313" key="3">
    <source>
        <dbReference type="EMBL" id="SJX61093.1"/>
    </source>
</evidence>
<accession>A0A2N8U9Y3</accession>
<keyword evidence="1 2" id="KW-0732">Signal</keyword>
<feature type="signal peptide" evidence="2">
    <location>
        <begin position="1"/>
        <end position="17"/>
    </location>
</feature>
<protein>
    <recommendedName>
        <fullName evidence="5">RlpA-like protein double-psi beta-barrel domain-containing protein</fullName>
    </recommendedName>
</protein>
<name>A0A2N8U9Y3_9BASI</name>
<proteinExistence type="predicted"/>
<dbReference type="PANTHER" id="PTHR31836:SF25">
    <property type="entry name" value="RLPA-LIKE PROTEIN DOUBLE-PSI BETA-BARREL DOMAIN-CONTAINING PROTEIN"/>
    <property type="match status" value="1"/>
</dbReference>
<dbReference type="AlphaFoldDB" id="A0A2N8U9Y3"/>
<sequence>MKFSLVALLALVSAVAAVPAVIDSHDSGLQTLGERSHERKARHVESAARADSLESRDFVSKWGKVTWYAGNQLNNPACGGPTPTDNSAIVAVKANGGYGKCGDTVHLHYKGKMVSAKIVDYCASCEWGHFDASKSVFKALAPLSQGVIEGIHFKLITKKKK</sequence>
<dbReference type="InterPro" id="IPR051477">
    <property type="entry name" value="Expansin_CellWall"/>
</dbReference>
<dbReference type="PANTHER" id="PTHR31836">
    <property type="match status" value="1"/>
</dbReference>
<gene>
    <name evidence="3" type="ORF">SRS1_12315</name>
</gene>
<reference evidence="3 4" key="1">
    <citation type="submission" date="2017-02" db="EMBL/GenBank/DDBJ databases">
        <authorList>
            <person name="Peterson S.W."/>
        </authorList>
    </citation>
    <scope>NUCLEOTIDE SEQUENCE [LARGE SCALE GENOMIC DNA]</scope>
    <source>
        <strain evidence="3 4">SRS1_H2-8</strain>
    </source>
</reference>
<evidence type="ECO:0000313" key="4">
    <source>
        <dbReference type="Proteomes" id="UP000239563"/>
    </source>
</evidence>
<evidence type="ECO:0000256" key="1">
    <source>
        <dbReference type="ARBA" id="ARBA00022729"/>
    </source>
</evidence>
<evidence type="ECO:0000256" key="2">
    <source>
        <dbReference type="SAM" id="SignalP"/>
    </source>
</evidence>
<organism evidence="3 4">
    <name type="scientific">Sporisorium reilianum f. sp. reilianum</name>
    <dbReference type="NCBI Taxonomy" id="72559"/>
    <lineage>
        <taxon>Eukaryota</taxon>
        <taxon>Fungi</taxon>
        <taxon>Dikarya</taxon>
        <taxon>Basidiomycota</taxon>
        <taxon>Ustilaginomycotina</taxon>
        <taxon>Ustilaginomycetes</taxon>
        <taxon>Ustilaginales</taxon>
        <taxon>Ustilaginaceae</taxon>
        <taxon>Sporisorium</taxon>
    </lineage>
</organism>
<feature type="chain" id="PRO_5014601695" description="RlpA-like protein double-psi beta-barrel domain-containing protein" evidence="2">
    <location>
        <begin position="18"/>
        <end position="161"/>
    </location>
</feature>
<dbReference type="Proteomes" id="UP000239563">
    <property type="component" value="Chromosome II"/>
</dbReference>